<comment type="caution">
    <text evidence="1">The sequence shown here is derived from an EMBL/GenBank/DDBJ whole genome shotgun (WGS) entry which is preliminary data.</text>
</comment>
<keyword evidence="2" id="KW-1185">Reference proteome</keyword>
<evidence type="ECO:0000313" key="1">
    <source>
        <dbReference type="EMBL" id="MEZ8193861.1"/>
    </source>
</evidence>
<sequence>MIKQYMVILIATLLLSGCAEHVAERTGTQIDVVPVTYSLALKIKPQQHKAAQDELDEFIANHWKLIVDQEVTLVWRTNLGQKWAKKTRTSLIKNGVDEKQIAVTQANAGFGERFDFEIKTRVHKAIVSICDYAAVGHHGETNDGCYSDNARWQSMVNPENMLNQSLNAENVNK</sequence>
<dbReference type="RefSeq" id="WP_371729629.1">
    <property type="nucleotide sequence ID" value="NZ_JBGOOT010000001.1"/>
</dbReference>
<protein>
    <recommendedName>
        <fullName evidence="3">Lipoprotein</fullName>
    </recommendedName>
</protein>
<dbReference type="PROSITE" id="PS51257">
    <property type="entry name" value="PROKAR_LIPOPROTEIN"/>
    <property type="match status" value="1"/>
</dbReference>
<dbReference type="Proteomes" id="UP001569153">
    <property type="component" value="Unassembled WGS sequence"/>
</dbReference>
<evidence type="ECO:0000313" key="2">
    <source>
        <dbReference type="Proteomes" id="UP001569153"/>
    </source>
</evidence>
<reference evidence="1 2" key="1">
    <citation type="submission" date="2024-06" db="EMBL/GenBank/DDBJ databases">
        <authorList>
            <person name="Steensen K."/>
            <person name="Seneca J."/>
            <person name="Bartlau N."/>
            <person name="Yu A.X."/>
            <person name="Polz M.F."/>
        </authorList>
    </citation>
    <scope>NUCLEOTIDE SEQUENCE [LARGE SCALE GENOMIC DNA]</scope>
    <source>
        <strain evidence="1 2">FF146</strain>
    </source>
</reference>
<evidence type="ECO:0008006" key="3">
    <source>
        <dbReference type="Google" id="ProtNLM"/>
    </source>
</evidence>
<proteinExistence type="predicted"/>
<dbReference type="EMBL" id="JBGOOT010000001">
    <property type="protein sequence ID" value="MEZ8193861.1"/>
    <property type="molecule type" value="Genomic_DNA"/>
</dbReference>
<organism evidence="1 2">
    <name type="scientific">Vibrio cortegadensis</name>
    <dbReference type="NCBI Taxonomy" id="1328770"/>
    <lineage>
        <taxon>Bacteria</taxon>
        <taxon>Pseudomonadati</taxon>
        <taxon>Pseudomonadota</taxon>
        <taxon>Gammaproteobacteria</taxon>
        <taxon>Vibrionales</taxon>
        <taxon>Vibrionaceae</taxon>
        <taxon>Vibrio</taxon>
    </lineage>
</organism>
<gene>
    <name evidence="1" type="ORF">ACED38_03065</name>
</gene>
<name>A0ABV4M3D3_9VIBR</name>
<accession>A0ABV4M3D3</accession>